<comment type="caution">
    <text evidence="2">The sequence shown here is derived from an EMBL/GenBank/DDBJ whole genome shotgun (WGS) entry which is preliminary data.</text>
</comment>
<dbReference type="EMBL" id="JAGSOY010000065">
    <property type="protein sequence ID" value="MBU2713175.1"/>
    <property type="molecule type" value="Genomic_DNA"/>
</dbReference>
<organism evidence="2 3">
    <name type="scientific">Zooshikella harenae</name>
    <dbReference type="NCBI Taxonomy" id="2827238"/>
    <lineage>
        <taxon>Bacteria</taxon>
        <taxon>Pseudomonadati</taxon>
        <taxon>Pseudomonadota</taxon>
        <taxon>Gammaproteobacteria</taxon>
        <taxon>Oceanospirillales</taxon>
        <taxon>Zooshikellaceae</taxon>
        <taxon>Zooshikella</taxon>
    </lineage>
</organism>
<dbReference type="Gene3D" id="3.40.800.20">
    <property type="entry name" value="Histone deacetylase domain"/>
    <property type="match status" value="2"/>
</dbReference>
<dbReference type="Proteomes" id="UP000690515">
    <property type="component" value="Unassembled WGS sequence"/>
</dbReference>
<keyword evidence="3" id="KW-1185">Reference proteome</keyword>
<dbReference type="InterPro" id="IPR037138">
    <property type="entry name" value="His_deacetylse_dom_sf"/>
</dbReference>
<reference evidence="2 3" key="1">
    <citation type="submission" date="2021-04" db="EMBL/GenBank/DDBJ databases">
        <authorList>
            <person name="Pira H."/>
            <person name="Risdian C."/>
            <person name="Wink J."/>
        </authorList>
    </citation>
    <scope>NUCLEOTIDE SEQUENCE [LARGE SCALE GENOMIC DNA]</scope>
    <source>
        <strain evidence="2 3">WH53</strain>
    </source>
</reference>
<dbReference type="InterPro" id="IPR023801">
    <property type="entry name" value="His_deacetylse_dom"/>
</dbReference>
<dbReference type="SUPFAM" id="SSF52768">
    <property type="entry name" value="Arginase/deacetylase"/>
    <property type="match status" value="1"/>
</dbReference>
<name>A0ABS5ZIV4_9GAMM</name>
<feature type="domain" description="Histone deacetylase" evidence="1">
    <location>
        <begin position="14"/>
        <end position="161"/>
    </location>
</feature>
<gene>
    <name evidence="2" type="ORF">KCG35_19080</name>
</gene>
<evidence type="ECO:0000259" key="1">
    <source>
        <dbReference type="Pfam" id="PF00850"/>
    </source>
</evidence>
<dbReference type="RefSeq" id="WP_215821464.1">
    <property type="nucleotide sequence ID" value="NZ_JAGSOY010000065.1"/>
</dbReference>
<evidence type="ECO:0000313" key="2">
    <source>
        <dbReference type="EMBL" id="MBU2713175.1"/>
    </source>
</evidence>
<dbReference type="Pfam" id="PF00850">
    <property type="entry name" value="Hist_deacetyl"/>
    <property type="match status" value="1"/>
</dbReference>
<proteinExistence type="predicted"/>
<sequence>MVYPIELSDESCSPLKPKLLLEYIQKTGLEGHFEINQSFSPFQNDDFLIAHTPEYVNGFFDGVKPHANCSGVLGINWSEKFASSVRYTNSSLYAAIRHSIVYPENICFSPTSGFHHAIPDSGALFCAFSGQVIASVKIYREFGLSGAYIDLDGHIGNSIEDSRDFVLELNEAVPKGLNINLTSKHEEYIENLKILLSLLKQEIVSGKIHYVVFCHGADSHEDDDIGNQLTTDEWTLCSEIFYQWVKDIEEVTGKQLPVSLSLFGGYRADDFNSVLSLHTSDLVTCLNTLCGQDIDYKLEVKARECKASA</sequence>
<accession>A0ABS5ZIV4</accession>
<dbReference type="InterPro" id="IPR023696">
    <property type="entry name" value="Ureohydrolase_dom_sf"/>
</dbReference>
<evidence type="ECO:0000313" key="3">
    <source>
        <dbReference type="Proteomes" id="UP000690515"/>
    </source>
</evidence>
<protein>
    <recommendedName>
        <fullName evidence="1">Histone deacetylase domain-containing protein</fullName>
    </recommendedName>
</protein>